<dbReference type="EMBL" id="CP003332">
    <property type="protein sequence ID" value="AFJ62368.1"/>
    <property type="molecule type" value="Genomic_DNA"/>
</dbReference>
<dbReference type="HOGENOM" id="CLU_164091_0_0_9"/>
<dbReference type="KEGG" id="bqy:MUS_2438"/>
<accession>I2C6U4</accession>
<dbReference type="AlphaFoldDB" id="I2C6U4"/>
<gene>
    <name evidence="1" type="ORF">MUS_2438</name>
</gene>
<sequence length="97" mass="11434">MTKSETLQEADFLNHRESKKRYPSDLECEALAISFFTKREAAERLRRKHKHFRNKVINKGKITEECGIHNIRGSHLNLWLFQDVDMLKMFAGDIEEG</sequence>
<evidence type="ECO:0000313" key="1">
    <source>
        <dbReference type="EMBL" id="AFJ62368.1"/>
    </source>
</evidence>
<name>I2C6U4_BACAY</name>
<reference evidence="1 2" key="1">
    <citation type="journal article" date="2012" name="J. Biotechnol.">
        <title>Genome sequence of the plant growth promoting strain Bacillus amyloliquefaciens subsp. plantarum B9601-Y2 and expression of mersacidin and other secondary metabolites.</title>
        <authorList>
            <person name="He P."/>
            <person name="Hao K."/>
            <person name="Blom J."/>
            <person name="Ruckert C."/>
            <person name="Vater J."/>
            <person name="Mao Z."/>
            <person name="Wu Y."/>
            <person name="Hou M."/>
            <person name="He P."/>
            <person name="He Y."/>
            <person name="Borriss R."/>
        </authorList>
    </citation>
    <scope>NUCLEOTIDE SEQUENCE [LARGE SCALE GENOMIC DNA]</scope>
    <source>
        <strain evidence="1">Y2</strain>
    </source>
</reference>
<evidence type="ECO:0000313" key="2">
    <source>
        <dbReference type="Proteomes" id="UP000002878"/>
    </source>
</evidence>
<organism evidence="1 2">
    <name type="scientific">Bacillus amyloliquefaciens (strain Y2)</name>
    <name type="common">Bacillus amyloliquefaciens subsp. plantarum (strain B9601-Y2)</name>
    <dbReference type="NCBI Taxonomy" id="1155777"/>
    <lineage>
        <taxon>Bacteria</taxon>
        <taxon>Bacillati</taxon>
        <taxon>Bacillota</taxon>
        <taxon>Bacilli</taxon>
        <taxon>Bacillales</taxon>
        <taxon>Bacillaceae</taxon>
        <taxon>Bacillus</taxon>
        <taxon>Bacillus amyloliquefaciens group</taxon>
    </lineage>
</organism>
<dbReference type="Proteomes" id="UP000002878">
    <property type="component" value="Chromosome"/>
</dbReference>
<proteinExistence type="predicted"/>
<protein>
    <submittedName>
        <fullName evidence="1">Uncharacterized protein</fullName>
    </submittedName>
</protein>